<proteinExistence type="predicted"/>
<name>A0A812VUM3_SYMPI</name>
<reference evidence="2" key="1">
    <citation type="submission" date="2021-02" db="EMBL/GenBank/DDBJ databases">
        <authorList>
            <person name="Dougan E. K."/>
            <person name="Rhodes N."/>
            <person name="Thang M."/>
            <person name="Chan C."/>
        </authorList>
    </citation>
    <scope>NUCLEOTIDE SEQUENCE</scope>
</reference>
<keyword evidence="3" id="KW-1185">Reference proteome</keyword>
<dbReference type="InterPro" id="IPR015943">
    <property type="entry name" value="WD40/YVTN_repeat-like_dom_sf"/>
</dbReference>
<dbReference type="AlphaFoldDB" id="A0A812VUM3"/>
<evidence type="ECO:0000313" key="3">
    <source>
        <dbReference type="Proteomes" id="UP000649617"/>
    </source>
</evidence>
<comment type="caution">
    <text evidence="2">The sequence shown here is derived from an EMBL/GenBank/DDBJ whole genome shotgun (WGS) entry which is preliminary data.</text>
</comment>
<dbReference type="SUPFAM" id="SSF50978">
    <property type="entry name" value="WD40 repeat-like"/>
    <property type="match status" value="1"/>
</dbReference>
<organism evidence="2 3">
    <name type="scientific">Symbiodinium pilosum</name>
    <name type="common">Dinoflagellate</name>
    <dbReference type="NCBI Taxonomy" id="2952"/>
    <lineage>
        <taxon>Eukaryota</taxon>
        <taxon>Sar</taxon>
        <taxon>Alveolata</taxon>
        <taxon>Dinophyceae</taxon>
        <taxon>Suessiales</taxon>
        <taxon>Symbiodiniaceae</taxon>
        <taxon>Symbiodinium</taxon>
    </lineage>
</organism>
<dbReference type="OrthoDB" id="446631at2759"/>
<sequence length="155" mass="16173">RGANAPRGSAAPAVLPEGQGNATAAETQAPAVAKRSSGLPQNSPTAEDLQRGLSSGITCVLPVEEQHRVYVGTVEGRVIIFSTENEFSVLRWVHLEDASPVTCIDVAPWAEGVEVPDGEEPGLMAVGTQDGVAHIYSLANLRLAGTVNIPRALPE</sequence>
<feature type="compositionally biased region" description="Low complexity" evidence="1">
    <location>
        <begin position="22"/>
        <end position="33"/>
    </location>
</feature>
<gene>
    <name evidence="2" type="ORF">SPIL2461_LOCUS17330</name>
</gene>
<feature type="non-terminal residue" evidence="2">
    <location>
        <position position="1"/>
    </location>
</feature>
<feature type="non-terminal residue" evidence="2">
    <location>
        <position position="155"/>
    </location>
</feature>
<dbReference type="InterPro" id="IPR036322">
    <property type="entry name" value="WD40_repeat_dom_sf"/>
</dbReference>
<evidence type="ECO:0000256" key="1">
    <source>
        <dbReference type="SAM" id="MobiDB-lite"/>
    </source>
</evidence>
<accession>A0A812VUM3</accession>
<dbReference type="EMBL" id="CAJNIZ010043104">
    <property type="protein sequence ID" value="CAE7649841.1"/>
    <property type="molecule type" value="Genomic_DNA"/>
</dbReference>
<dbReference type="Proteomes" id="UP000649617">
    <property type="component" value="Unassembled WGS sequence"/>
</dbReference>
<protein>
    <submittedName>
        <fullName evidence="2">Uncharacterized protein</fullName>
    </submittedName>
</protein>
<dbReference type="Gene3D" id="2.130.10.10">
    <property type="entry name" value="YVTN repeat-like/Quinoprotein amine dehydrogenase"/>
    <property type="match status" value="1"/>
</dbReference>
<feature type="region of interest" description="Disordered" evidence="1">
    <location>
        <begin position="1"/>
        <end position="50"/>
    </location>
</feature>
<evidence type="ECO:0000313" key="2">
    <source>
        <dbReference type="EMBL" id="CAE7649841.1"/>
    </source>
</evidence>